<reference evidence="4 5" key="1">
    <citation type="submission" date="2018-10" db="EMBL/GenBank/DDBJ databases">
        <title>Sequencing the genomes of 1000 actinobacteria strains.</title>
        <authorList>
            <person name="Klenk H.-P."/>
        </authorList>
    </citation>
    <scope>NUCLEOTIDE SEQUENCE [LARGE SCALE GENOMIC DNA]</scope>
    <source>
        <strain evidence="4 5">DSM 43911</strain>
    </source>
</reference>
<evidence type="ECO:0000259" key="3">
    <source>
        <dbReference type="PROSITE" id="PS50075"/>
    </source>
</evidence>
<dbReference type="PROSITE" id="PS50075">
    <property type="entry name" value="CARRIER"/>
    <property type="match status" value="1"/>
</dbReference>
<dbReference type="AlphaFoldDB" id="A0A495XKG5"/>
<evidence type="ECO:0000313" key="4">
    <source>
        <dbReference type="EMBL" id="RKT73685.1"/>
    </source>
</evidence>
<dbReference type="InterPro" id="IPR036736">
    <property type="entry name" value="ACP-like_sf"/>
</dbReference>
<dbReference type="Proteomes" id="UP000272729">
    <property type="component" value="Unassembled WGS sequence"/>
</dbReference>
<dbReference type="SUPFAM" id="SSF47336">
    <property type="entry name" value="ACP-like"/>
    <property type="match status" value="1"/>
</dbReference>
<gene>
    <name evidence="4" type="ORF">DFJ66_7022</name>
</gene>
<dbReference type="Gene3D" id="1.10.1200.10">
    <property type="entry name" value="ACP-like"/>
    <property type="match status" value="1"/>
</dbReference>
<dbReference type="OrthoDB" id="3785691at2"/>
<proteinExistence type="predicted"/>
<evidence type="ECO:0000256" key="1">
    <source>
        <dbReference type="ARBA" id="ARBA00022450"/>
    </source>
</evidence>
<evidence type="ECO:0000313" key="5">
    <source>
        <dbReference type="Proteomes" id="UP000272729"/>
    </source>
</evidence>
<keyword evidence="5" id="KW-1185">Reference proteome</keyword>
<dbReference type="InterPro" id="IPR006162">
    <property type="entry name" value="Ppantetheine_attach_site"/>
</dbReference>
<sequence length="91" mass="10059">MTTTTVLDELRSMLVQVLDQYGLDDVEITRETSFHDDLGLESIDLVTLGSLLVEHYGEHVNLAAFLAELDIDRVIALTVGDLVDFVIARVA</sequence>
<keyword evidence="1" id="KW-0596">Phosphopantetheine</keyword>
<organism evidence="4 5">
    <name type="scientific">Saccharothrix variisporea</name>
    <dbReference type="NCBI Taxonomy" id="543527"/>
    <lineage>
        <taxon>Bacteria</taxon>
        <taxon>Bacillati</taxon>
        <taxon>Actinomycetota</taxon>
        <taxon>Actinomycetes</taxon>
        <taxon>Pseudonocardiales</taxon>
        <taxon>Pseudonocardiaceae</taxon>
        <taxon>Saccharothrix</taxon>
    </lineage>
</organism>
<keyword evidence="2" id="KW-0597">Phosphoprotein</keyword>
<comment type="caution">
    <text evidence="4">The sequence shown here is derived from an EMBL/GenBank/DDBJ whole genome shotgun (WGS) entry which is preliminary data.</text>
</comment>
<dbReference type="EMBL" id="RBXR01000001">
    <property type="protein sequence ID" value="RKT73685.1"/>
    <property type="molecule type" value="Genomic_DNA"/>
</dbReference>
<accession>A0A495XKG5</accession>
<dbReference type="InterPro" id="IPR009081">
    <property type="entry name" value="PP-bd_ACP"/>
</dbReference>
<name>A0A495XKG5_9PSEU</name>
<protein>
    <submittedName>
        <fullName evidence="4">Acyl carrier protein</fullName>
    </submittedName>
</protein>
<dbReference type="PROSITE" id="PS00012">
    <property type="entry name" value="PHOSPHOPANTETHEINE"/>
    <property type="match status" value="1"/>
</dbReference>
<dbReference type="Pfam" id="PF00550">
    <property type="entry name" value="PP-binding"/>
    <property type="match status" value="1"/>
</dbReference>
<evidence type="ECO:0000256" key="2">
    <source>
        <dbReference type="ARBA" id="ARBA00022553"/>
    </source>
</evidence>
<feature type="domain" description="Carrier" evidence="3">
    <location>
        <begin position="4"/>
        <end position="90"/>
    </location>
</feature>
<dbReference type="RefSeq" id="WP_121227649.1">
    <property type="nucleotide sequence ID" value="NZ_JBIUBA010000016.1"/>
</dbReference>